<proteinExistence type="predicted"/>
<feature type="transmembrane region" description="Helical" evidence="1">
    <location>
        <begin position="20"/>
        <end position="37"/>
    </location>
</feature>
<sequence length="105" mass="12693">MQVAAQASYFVRFLHCTPILSVYLCLCVCLCVCVCFPSREKSQLVSRECEWNEKRKREEWLWLSRQISQEAYCKHKKMYTILINYRINYFHFLTKNVAMKKLQII</sequence>
<organism evidence="2 3">
    <name type="scientific">Cardiocondyla obscurior</name>
    <dbReference type="NCBI Taxonomy" id="286306"/>
    <lineage>
        <taxon>Eukaryota</taxon>
        <taxon>Metazoa</taxon>
        <taxon>Ecdysozoa</taxon>
        <taxon>Arthropoda</taxon>
        <taxon>Hexapoda</taxon>
        <taxon>Insecta</taxon>
        <taxon>Pterygota</taxon>
        <taxon>Neoptera</taxon>
        <taxon>Endopterygota</taxon>
        <taxon>Hymenoptera</taxon>
        <taxon>Apocrita</taxon>
        <taxon>Aculeata</taxon>
        <taxon>Formicoidea</taxon>
        <taxon>Formicidae</taxon>
        <taxon>Myrmicinae</taxon>
        <taxon>Cardiocondyla</taxon>
    </lineage>
</organism>
<keyword evidence="1" id="KW-1133">Transmembrane helix</keyword>
<evidence type="ECO:0000313" key="3">
    <source>
        <dbReference type="Proteomes" id="UP001430953"/>
    </source>
</evidence>
<dbReference type="EMBL" id="JADYXP020000022">
    <property type="protein sequence ID" value="KAL0103083.1"/>
    <property type="molecule type" value="Genomic_DNA"/>
</dbReference>
<keyword evidence="1" id="KW-0472">Membrane</keyword>
<name>A0AAW2EIA4_9HYME</name>
<keyword evidence="1" id="KW-0812">Transmembrane</keyword>
<accession>A0AAW2EIA4</accession>
<reference evidence="2 3" key="1">
    <citation type="submission" date="2023-03" db="EMBL/GenBank/DDBJ databases">
        <title>High recombination rates correlate with genetic variation in Cardiocondyla obscurior ants.</title>
        <authorList>
            <person name="Errbii M."/>
        </authorList>
    </citation>
    <scope>NUCLEOTIDE SEQUENCE [LARGE SCALE GENOMIC DNA]</scope>
    <source>
        <strain evidence="2">Alpha-2009</strain>
        <tissue evidence="2">Whole body</tissue>
    </source>
</reference>
<protein>
    <recommendedName>
        <fullName evidence="4">Secreted protein</fullName>
    </recommendedName>
</protein>
<comment type="caution">
    <text evidence="2">The sequence shown here is derived from an EMBL/GenBank/DDBJ whole genome shotgun (WGS) entry which is preliminary data.</text>
</comment>
<evidence type="ECO:0008006" key="4">
    <source>
        <dbReference type="Google" id="ProtNLM"/>
    </source>
</evidence>
<keyword evidence="3" id="KW-1185">Reference proteome</keyword>
<gene>
    <name evidence="2" type="ORF">PUN28_018404</name>
</gene>
<dbReference type="AlphaFoldDB" id="A0AAW2EIA4"/>
<dbReference type="Proteomes" id="UP001430953">
    <property type="component" value="Unassembled WGS sequence"/>
</dbReference>
<evidence type="ECO:0000256" key="1">
    <source>
        <dbReference type="SAM" id="Phobius"/>
    </source>
</evidence>
<evidence type="ECO:0000313" key="2">
    <source>
        <dbReference type="EMBL" id="KAL0103083.1"/>
    </source>
</evidence>